<feature type="signal peptide" evidence="1">
    <location>
        <begin position="1"/>
        <end position="22"/>
    </location>
</feature>
<feature type="chain" id="PRO_5011704225" description="DUF3019 domain-containing protein" evidence="1">
    <location>
        <begin position="23"/>
        <end position="133"/>
    </location>
</feature>
<keyword evidence="3" id="KW-1185">Reference proteome</keyword>
<name>A0A1I1NJG7_9GAMM</name>
<evidence type="ECO:0000313" key="3">
    <source>
        <dbReference type="Proteomes" id="UP000198862"/>
    </source>
</evidence>
<dbReference type="InterPro" id="IPR021559">
    <property type="entry name" value="DUF3019"/>
</dbReference>
<accession>A0A1I1NJG7</accession>
<dbReference type="Proteomes" id="UP000198862">
    <property type="component" value="Unassembled WGS sequence"/>
</dbReference>
<dbReference type="AlphaFoldDB" id="A0A1I1NJG7"/>
<protein>
    <recommendedName>
        <fullName evidence="4">DUF3019 domain-containing protein</fullName>
    </recommendedName>
</protein>
<evidence type="ECO:0000256" key="1">
    <source>
        <dbReference type="SAM" id="SignalP"/>
    </source>
</evidence>
<reference evidence="2 3" key="1">
    <citation type="submission" date="2016-10" db="EMBL/GenBank/DDBJ databases">
        <authorList>
            <person name="de Groot N.N."/>
        </authorList>
    </citation>
    <scope>NUCLEOTIDE SEQUENCE [LARGE SCALE GENOMIC DNA]</scope>
    <source>
        <strain evidence="2 3">DSM 6059</strain>
    </source>
</reference>
<dbReference type="Pfam" id="PF11456">
    <property type="entry name" value="DUF3019"/>
    <property type="match status" value="1"/>
</dbReference>
<gene>
    <name evidence="2" type="ORF">SAMN02745724_03093</name>
</gene>
<organism evidence="2 3">
    <name type="scientific">Pseudoalteromonas denitrificans DSM 6059</name>
    <dbReference type="NCBI Taxonomy" id="1123010"/>
    <lineage>
        <taxon>Bacteria</taxon>
        <taxon>Pseudomonadati</taxon>
        <taxon>Pseudomonadota</taxon>
        <taxon>Gammaproteobacteria</taxon>
        <taxon>Alteromonadales</taxon>
        <taxon>Pseudoalteromonadaceae</taxon>
        <taxon>Pseudoalteromonas</taxon>
    </lineage>
</organism>
<dbReference type="STRING" id="1123010.SAMN02745724_03093"/>
<sequence>MLNTKLFPLFFILFLVNVNAIADENRFFNKTELTVTPKSCIALHKGQTCYLEVIFSWQAQNNDYCLVNTTRNQILKCWNNTESGQYSFDFQSKESNNFALRLKESNEDLVKSQILVAWVYKSKTRPKSSWRLF</sequence>
<evidence type="ECO:0008006" key="4">
    <source>
        <dbReference type="Google" id="ProtNLM"/>
    </source>
</evidence>
<dbReference type="EMBL" id="FOLO01000026">
    <property type="protein sequence ID" value="SFC97844.1"/>
    <property type="molecule type" value="Genomic_DNA"/>
</dbReference>
<evidence type="ECO:0000313" key="2">
    <source>
        <dbReference type="EMBL" id="SFC97844.1"/>
    </source>
</evidence>
<dbReference type="RefSeq" id="WP_177208067.1">
    <property type="nucleotide sequence ID" value="NZ_FOLO01000026.1"/>
</dbReference>
<keyword evidence="1" id="KW-0732">Signal</keyword>
<proteinExistence type="predicted"/>